<dbReference type="Gene3D" id="1.25.40.80">
    <property type="match status" value="1"/>
</dbReference>
<dbReference type="GO" id="GO:0003677">
    <property type="term" value="F:DNA binding"/>
    <property type="evidence" value="ECO:0007669"/>
    <property type="project" value="TreeGrafter"/>
</dbReference>
<keyword evidence="5 7" id="KW-0157">Chromophore</keyword>
<feature type="site" description="Electron transfer via tryptophanyl radical" evidence="6">
    <location>
        <position position="388"/>
    </location>
</feature>
<proteinExistence type="inferred from homology"/>
<feature type="site" description="Electron transfer via tryptophanyl radical" evidence="6">
    <location>
        <position position="365"/>
    </location>
</feature>
<name>A0A1T5GXY5_9BACT</name>
<keyword evidence="4 7" id="KW-0274">FAD</keyword>
<dbReference type="Pfam" id="PF03441">
    <property type="entry name" value="FAD_binding_7"/>
    <property type="match status" value="1"/>
</dbReference>
<dbReference type="GO" id="GO:0003904">
    <property type="term" value="F:deoxyribodipyrimidine photo-lyase activity"/>
    <property type="evidence" value="ECO:0007669"/>
    <property type="project" value="TreeGrafter"/>
</dbReference>
<dbReference type="Proteomes" id="UP000190897">
    <property type="component" value="Unassembled WGS sequence"/>
</dbReference>
<dbReference type="GO" id="GO:0071949">
    <property type="term" value="F:FAD binding"/>
    <property type="evidence" value="ECO:0007669"/>
    <property type="project" value="TreeGrafter"/>
</dbReference>
<dbReference type="EMBL" id="FUZA01000007">
    <property type="protein sequence ID" value="SKC13273.1"/>
    <property type="molecule type" value="Genomic_DNA"/>
</dbReference>
<dbReference type="PANTHER" id="PTHR11455">
    <property type="entry name" value="CRYPTOCHROME"/>
    <property type="match status" value="1"/>
</dbReference>
<keyword evidence="9" id="KW-0456">Lyase</keyword>
<dbReference type="SUPFAM" id="SSF52425">
    <property type="entry name" value="Cryptochrome/photolyase, N-terminal domain"/>
    <property type="match status" value="1"/>
</dbReference>
<reference evidence="10" key="1">
    <citation type="submission" date="2017-02" db="EMBL/GenBank/DDBJ databases">
        <authorList>
            <person name="Varghese N."/>
            <person name="Submissions S."/>
        </authorList>
    </citation>
    <scope>NUCLEOTIDE SEQUENCE [LARGE SCALE GENOMIC DNA]</scope>
    <source>
        <strain evidence="10">DSM 22270</strain>
    </source>
</reference>
<dbReference type="InterPro" id="IPR014133">
    <property type="entry name" value="Cry_DASH"/>
</dbReference>
<organism evidence="9 10">
    <name type="scientific">Dyadobacter psychrophilus</name>
    <dbReference type="NCBI Taxonomy" id="651661"/>
    <lineage>
        <taxon>Bacteria</taxon>
        <taxon>Pseudomonadati</taxon>
        <taxon>Bacteroidota</taxon>
        <taxon>Cytophagia</taxon>
        <taxon>Cytophagales</taxon>
        <taxon>Spirosomataceae</taxon>
        <taxon>Dyadobacter</taxon>
    </lineage>
</organism>
<dbReference type="PROSITE" id="PS51645">
    <property type="entry name" value="PHR_CRY_ALPHA_BETA"/>
    <property type="match status" value="1"/>
</dbReference>
<evidence type="ECO:0000313" key="10">
    <source>
        <dbReference type="Proteomes" id="UP000190897"/>
    </source>
</evidence>
<gene>
    <name evidence="9" type="ORF">SAMN05660293_04549</name>
</gene>
<dbReference type="Gene3D" id="3.40.50.620">
    <property type="entry name" value="HUPs"/>
    <property type="match status" value="1"/>
</dbReference>
<dbReference type="NCBIfam" id="TIGR02765">
    <property type="entry name" value="crypto_DASH"/>
    <property type="match status" value="1"/>
</dbReference>
<evidence type="ECO:0000313" key="9">
    <source>
        <dbReference type="EMBL" id="SKC13273.1"/>
    </source>
</evidence>
<dbReference type="GO" id="GO:0000719">
    <property type="term" value="P:photoreactive repair"/>
    <property type="evidence" value="ECO:0007669"/>
    <property type="project" value="TreeGrafter"/>
</dbReference>
<comment type="similarity">
    <text evidence="1 7">Belongs to the DNA photolyase class-1 family.</text>
</comment>
<evidence type="ECO:0000256" key="1">
    <source>
        <dbReference type="ARBA" id="ARBA00005862"/>
    </source>
</evidence>
<keyword evidence="10" id="KW-1185">Reference proteome</keyword>
<dbReference type="RefSeq" id="WP_082217013.1">
    <property type="nucleotide sequence ID" value="NZ_FUZA01000007.1"/>
</dbReference>
<evidence type="ECO:0000259" key="8">
    <source>
        <dbReference type="PROSITE" id="PS51645"/>
    </source>
</evidence>
<evidence type="ECO:0000256" key="6">
    <source>
        <dbReference type="PIRSR" id="PIRSR602081-2"/>
    </source>
</evidence>
<dbReference type="InterPro" id="IPR036155">
    <property type="entry name" value="Crypto/Photolyase_N_sf"/>
</dbReference>
<evidence type="ECO:0000256" key="3">
    <source>
        <dbReference type="ARBA" id="ARBA00022630"/>
    </source>
</evidence>
<accession>A0A1T5GXY5</accession>
<comment type="cofactor">
    <cofactor evidence="7">
        <name>FAD</name>
        <dbReference type="ChEBI" id="CHEBI:57692"/>
    </cofactor>
    <text evidence="7">Binds 1 FAD per subunit.</text>
</comment>
<feature type="site" description="Electron transfer via tryptophanyl radical" evidence="6">
    <location>
        <position position="312"/>
    </location>
</feature>
<comment type="cofactor">
    <cofactor evidence="7">
        <name>(6R)-5,10-methylene-5,6,7,8-tetrahydrofolate</name>
        <dbReference type="ChEBI" id="CHEBI:15636"/>
    </cofactor>
    <text evidence="7">Binds 1 5,10-methenyltetrahydrofolate (MTHF) per subunit.</text>
</comment>
<comment type="function">
    <text evidence="7">May have a photoreceptor function.</text>
</comment>
<dbReference type="InterPro" id="IPR036134">
    <property type="entry name" value="Crypto/Photolyase_FAD-like_sf"/>
</dbReference>
<dbReference type="OrthoDB" id="9772484at2"/>
<feature type="domain" description="Photolyase/cryptochrome alpha/beta" evidence="8">
    <location>
        <begin position="3"/>
        <end position="137"/>
    </location>
</feature>
<dbReference type="SUPFAM" id="SSF48173">
    <property type="entry name" value="Cryptochrome/photolyase FAD-binding domain"/>
    <property type="match status" value="1"/>
</dbReference>
<dbReference type="InterPro" id="IPR002081">
    <property type="entry name" value="Cryptochrome/DNA_photolyase_1"/>
</dbReference>
<evidence type="ECO:0000256" key="7">
    <source>
        <dbReference type="RuleBase" id="RU367151"/>
    </source>
</evidence>
<evidence type="ECO:0000256" key="2">
    <source>
        <dbReference type="ARBA" id="ARBA00017881"/>
    </source>
</evidence>
<dbReference type="Gene3D" id="1.10.579.10">
    <property type="entry name" value="DNA Cyclobutane Dipyrimidine Photolyase, subunit A, domain 3"/>
    <property type="match status" value="1"/>
</dbReference>
<protein>
    <recommendedName>
        <fullName evidence="2 7">Cryptochrome DASH</fullName>
    </recommendedName>
</protein>
<dbReference type="InterPro" id="IPR014729">
    <property type="entry name" value="Rossmann-like_a/b/a_fold"/>
</dbReference>
<dbReference type="STRING" id="651661.SAMN05660293_04549"/>
<dbReference type="Pfam" id="PF00875">
    <property type="entry name" value="DNA_photolyase"/>
    <property type="match status" value="1"/>
</dbReference>
<evidence type="ECO:0000256" key="5">
    <source>
        <dbReference type="ARBA" id="ARBA00022991"/>
    </source>
</evidence>
<sequence length="398" mass="45293">MAQRIIYWFRNDLRLRDNEALFSAVASASEIIPVYVFDPRQFDKTKLGFRRTGAMRGQFLIQSVVDLRNRLREKGGDLLIRVGEPEKIIAQLAEDYNAEYVYTSKEIAPEETRIESSLSKKLKTVNIDIKLFWMDTLMHATALPFAIAKLPANFSAFNEQIKGSLKIKEPLSEPEKVTLPNEYDAGPIPILAQLGIDPQELDGADAQNISTGGESTALGILEKYVSDYIKNGKMYETADPLTDTRLSDWLSLGCISARYIYYYVTKAQAGKGTDDAMIANLLSRDYFHWTLLRYGPRMFKPSGVKHNFLQRWQNDNSIYEKWTNGETRDDEVNHSMNTLKSTGFLTSAERTTCANHLVNELGINWTWGAMYFESHLMDYEVSVNWGRWNNIAGVGESE</sequence>
<dbReference type="InterPro" id="IPR006050">
    <property type="entry name" value="DNA_photolyase_N"/>
</dbReference>
<dbReference type="InterPro" id="IPR005101">
    <property type="entry name" value="Cryptochr/Photolyase_FAD-bd"/>
</dbReference>
<evidence type="ECO:0000256" key="4">
    <source>
        <dbReference type="ARBA" id="ARBA00022827"/>
    </source>
</evidence>
<dbReference type="AlphaFoldDB" id="A0A1T5GXY5"/>
<dbReference type="PANTHER" id="PTHR11455:SF22">
    <property type="entry name" value="CRYPTOCHROME DASH"/>
    <property type="match status" value="1"/>
</dbReference>
<keyword evidence="3 7" id="KW-0285">Flavoprotein</keyword>